<protein>
    <submittedName>
        <fullName evidence="2">Uncharacterized protein</fullName>
    </submittedName>
</protein>
<dbReference type="RefSeq" id="WP_143114970.1">
    <property type="nucleotide sequence ID" value="NZ_CXPG01000020.1"/>
</dbReference>
<evidence type="ECO:0000313" key="3">
    <source>
        <dbReference type="Proteomes" id="UP000048908"/>
    </source>
</evidence>
<evidence type="ECO:0000256" key="1">
    <source>
        <dbReference type="SAM" id="MobiDB-lite"/>
    </source>
</evidence>
<evidence type="ECO:0000313" key="2">
    <source>
        <dbReference type="EMBL" id="CTQ33911.1"/>
    </source>
</evidence>
<keyword evidence="3" id="KW-1185">Reference proteome</keyword>
<dbReference type="EMBL" id="CXPG01000020">
    <property type="protein sequence ID" value="CTQ33911.1"/>
    <property type="molecule type" value="Genomic_DNA"/>
</dbReference>
<dbReference type="Proteomes" id="UP000048908">
    <property type="component" value="Unassembled WGS sequence"/>
</dbReference>
<dbReference type="AlphaFoldDB" id="A0A0M6XUL0"/>
<dbReference type="STRING" id="282197.SAMN04488517_11413"/>
<proteinExistence type="predicted"/>
<gene>
    <name evidence="2" type="ORF">JAN5088_02700</name>
</gene>
<name>A0A0M6XUL0_9RHOB</name>
<reference evidence="2 3" key="1">
    <citation type="submission" date="2015-07" db="EMBL/GenBank/DDBJ databases">
        <authorList>
            <person name="Noorani M."/>
        </authorList>
    </citation>
    <scope>NUCLEOTIDE SEQUENCE [LARGE SCALE GENOMIC DNA]</scope>
    <source>
        <strain evidence="2 3">CECT 5088</strain>
    </source>
</reference>
<organism evidence="2 3">
    <name type="scientific">Jannaschia rubra</name>
    <dbReference type="NCBI Taxonomy" id="282197"/>
    <lineage>
        <taxon>Bacteria</taxon>
        <taxon>Pseudomonadati</taxon>
        <taxon>Pseudomonadota</taxon>
        <taxon>Alphaproteobacteria</taxon>
        <taxon>Rhodobacterales</taxon>
        <taxon>Roseobacteraceae</taxon>
        <taxon>Jannaschia</taxon>
    </lineage>
</organism>
<sequence>MFTKETSMYDVDGENAIHDVVRLNLVMPRATLENGTVEQLRQGGGYSEEQLRMIGLVEHLVEEYGHHYGAGLINALLYSMDADGDCGEIRTVLGALGDKVDELKEGFSRPYVPEEDAEEDEPSSPSRLH</sequence>
<feature type="region of interest" description="Disordered" evidence="1">
    <location>
        <begin position="106"/>
        <end position="129"/>
    </location>
</feature>
<feature type="compositionally biased region" description="Acidic residues" evidence="1">
    <location>
        <begin position="113"/>
        <end position="122"/>
    </location>
</feature>
<accession>A0A0M6XUL0</accession>